<dbReference type="InterPro" id="IPR013519">
    <property type="entry name" value="Int_alpha_beta-p"/>
</dbReference>
<protein>
    <submittedName>
        <fullName evidence="5">Putative RTX toxin</fullName>
    </submittedName>
</protein>
<evidence type="ECO:0000313" key="5">
    <source>
        <dbReference type="EMBL" id="ABM53525.1"/>
    </source>
</evidence>
<dbReference type="AlphaFoldDB" id="B1N6H9"/>
<dbReference type="InterPro" id="IPR028994">
    <property type="entry name" value="Integrin_alpha_N"/>
</dbReference>
<keyword evidence="1" id="KW-0732">Signal</keyword>
<keyword evidence="3" id="KW-0325">Glycoprotein</keyword>
<name>B1N6H9_9BACT</name>
<evidence type="ECO:0000256" key="4">
    <source>
        <dbReference type="SAM" id="MobiDB-lite"/>
    </source>
</evidence>
<sequence length="884" mass="93643">MDKNARAIGPCTNGIHMFGTEQLVHTAVASPQQHIDMPNRLRSDPAVRTLRIPQRHLRRLATRTRIDLADEPTRMRRVSPEMLIWKKQHENPLAFRARLLPPAQRPLEHHASIGTCAARPAMRTDEGLDRRARVHICNGNDPPLLAPIVDRLADELPCVERVVIRGHIRHRTACAEIRKNHADVFRREYVGGLRHEVHATEDDELRPTVRSLHRRSLTQLEAVTRQVRVGDHLILLIVMPEDQQPIPHLASPCFDALVQLIRARGAVRVGDGRLPQHCGESVCTRAGGVRSAFFAPGRSAEGGKKQKGLDALGMSWRRCETTGPGESPMHTSFPYRFLIASLLVVSAPLSVAHAIPPILANKLVATDGAAGDQMGNAVALSNLAGITAAEPDIAVVGLRYDDSPQADRGSANVYRRNAQGQWVFEAKLVAADGVTSDAFGYSVAIYADTIVVGAPFDDITLADQGSAYIFKRNANGTWSQITKLVATDAATTDSFGASVAITNTGLGSSSFGDLVLVGTPLNDVGSLQDQGSVYVFKRNTSGTWASEGQIAVTGSDAGAFENLGWSVSAYGDRALIGAPFDTIAGAQYRGSSYMWRRSSSGVWTQEAKLVANDGAASDYFGYAVSLFGNQCIVGAPTDDIGAVADRGSAYVFQLSGTSTWLQEAKLVASDGAAIDNFGTFVAIQGDFAICGAPNDDGTVDGSSTSYADVGSAYSFTQTGSSSWAQQARIAGADGQTGRVFGNAVAVFGTTALIGANGEDIGNPIRDNQGSASVYNLLPPDCNNNGVPDDEDISSGIAQDCDGNGRPDSCDLADGGADSDDDGKIDACEIAYGDFDLNGAISGTDLSVMLSSWGATDPPAGDLDGDSSVGGTDLTILLGRWGPIP</sequence>
<evidence type="ECO:0000256" key="2">
    <source>
        <dbReference type="ARBA" id="ARBA00022737"/>
    </source>
</evidence>
<evidence type="ECO:0000256" key="3">
    <source>
        <dbReference type="ARBA" id="ARBA00023180"/>
    </source>
</evidence>
<dbReference type="EMBL" id="EF157668">
    <property type="protein sequence ID" value="ABM53525.1"/>
    <property type="molecule type" value="Genomic_DNA"/>
</dbReference>
<organism evidence="5">
    <name type="scientific">uncultured bacterium CBNPD1 BAC clone 543</name>
    <dbReference type="NCBI Taxonomy" id="417308"/>
    <lineage>
        <taxon>Bacteria</taxon>
        <taxon>environmental samples</taxon>
    </lineage>
</organism>
<dbReference type="SMART" id="SM00191">
    <property type="entry name" value="Int_alpha"/>
    <property type="match status" value="3"/>
</dbReference>
<dbReference type="Gene3D" id="2.130.10.130">
    <property type="entry name" value="Integrin alpha, N-terminal"/>
    <property type="match status" value="2"/>
</dbReference>
<evidence type="ECO:0000256" key="1">
    <source>
        <dbReference type="ARBA" id="ARBA00022729"/>
    </source>
</evidence>
<keyword evidence="2" id="KW-0677">Repeat</keyword>
<dbReference type="PROSITE" id="PS51470">
    <property type="entry name" value="FG_GAP"/>
    <property type="match status" value="1"/>
</dbReference>
<feature type="region of interest" description="Disordered" evidence="4">
    <location>
        <begin position="781"/>
        <end position="804"/>
    </location>
</feature>
<accession>B1N6H9</accession>
<dbReference type="PROSITE" id="PS00018">
    <property type="entry name" value="EF_HAND_1"/>
    <property type="match status" value="1"/>
</dbReference>
<dbReference type="SUPFAM" id="SSF69318">
    <property type="entry name" value="Integrin alpha N-terminal domain"/>
    <property type="match status" value="2"/>
</dbReference>
<dbReference type="PANTHER" id="PTHR36220">
    <property type="entry name" value="UNNAMED PRODUCT"/>
    <property type="match status" value="1"/>
</dbReference>
<proteinExistence type="predicted"/>
<dbReference type="InterPro" id="IPR013517">
    <property type="entry name" value="FG-GAP"/>
</dbReference>
<dbReference type="InterPro" id="IPR018247">
    <property type="entry name" value="EF_Hand_1_Ca_BS"/>
</dbReference>
<dbReference type="Pfam" id="PF14312">
    <property type="entry name" value="FG-GAP_2"/>
    <property type="match status" value="7"/>
</dbReference>
<dbReference type="PANTHER" id="PTHR36220:SF1">
    <property type="entry name" value="GAMMA TUBULIN COMPLEX COMPONENT C-TERMINAL DOMAIN-CONTAINING PROTEIN"/>
    <property type="match status" value="1"/>
</dbReference>
<reference evidence="5" key="1">
    <citation type="journal article" date="2008" name="FEMS Microbiol. Ecol.">
        <title>Metagenomic analysis of a freshwater toxic cyanobacteria bloom.</title>
        <authorList>
            <person name="Pope P.B."/>
            <person name="Patel B.K."/>
        </authorList>
    </citation>
    <scope>NUCLEOTIDE SEQUENCE</scope>
</reference>